<evidence type="ECO:0000313" key="2">
    <source>
        <dbReference type="EMBL" id="RAS69283.1"/>
    </source>
</evidence>
<sequence>MIFSQVIHKKYIKADEIIPSCMNKQGFVQSFTTMLALFSAIFFW</sequence>
<dbReference type="EMBL" id="QLTR01000002">
    <property type="protein sequence ID" value="RAS69283.1"/>
    <property type="molecule type" value="Genomic_DNA"/>
</dbReference>
<keyword evidence="1" id="KW-0812">Transmembrane</keyword>
<protein>
    <submittedName>
        <fullName evidence="2">Uncharacterized protein</fullName>
    </submittedName>
</protein>
<reference evidence="2 3" key="1">
    <citation type="submission" date="2018-06" db="EMBL/GenBank/DDBJ databases">
        <title>Freshwater and sediment microbial communities from various areas in North America, analyzing microbe dynamics in response to fracking.</title>
        <authorList>
            <person name="Lamendella R."/>
        </authorList>
    </citation>
    <scope>NUCLEOTIDE SEQUENCE [LARGE SCALE GENOMIC DNA]</scope>
    <source>
        <strain evidence="2 3">99A</strain>
    </source>
</reference>
<comment type="caution">
    <text evidence="2">The sequence shown here is derived from an EMBL/GenBank/DDBJ whole genome shotgun (WGS) entry which is preliminary data.</text>
</comment>
<evidence type="ECO:0000313" key="3">
    <source>
        <dbReference type="Proteomes" id="UP000248729"/>
    </source>
</evidence>
<evidence type="ECO:0000256" key="1">
    <source>
        <dbReference type="SAM" id="Phobius"/>
    </source>
</evidence>
<keyword evidence="1" id="KW-0472">Membrane</keyword>
<organism evidence="2 3">
    <name type="scientific">Vibrio diazotrophicus</name>
    <dbReference type="NCBI Taxonomy" id="685"/>
    <lineage>
        <taxon>Bacteria</taxon>
        <taxon>Pseudomonadati</taxon>
        <taxon>Pseudomonadota</taxon>
        <taxon>Gammaproteobacteria</taxon>
        <taxon>Vibrionales</taxon>
        <taxon>Vibrionaceae</taxon>
        <taxon>Vibrio</taxon>
    </lineage>
</organism>
<proteinExistence type="predicted"/>
<keyword evidence="1" id="KW-1133">Transmembrane helix</keyword>
<name>A0A329EE74_VIBDI</name>
<dbReference type="Proteomes" id="UP000248729">
    <property type="component" value="Unassembled WGS sequence"/>
</dbReference>
<gene>
    <name evidence="2" type="ORF">DET48_102112</name>
</gene>
<accession>A0A329EE74</accession>
<feature type="transmembrane region" description="Helical" evidence="1">
    <location>
        <begin position="26"/>
        <end position="43"/>
    </location>
</feature>
<dbReference type="AlphaFoldDB" id="A0A329EE74"/>